<evidence type="ECO:0000313" key="2">
    <source>
        <dbReference type="Proteomes" id="UP001153404"/>
    </source>
</evidence>
<protein>
    <submittedName>
        <fullName evidence="1">Uncharacterized protein</fullName>
    </submittedName>
</protein>
<accession>A0A9X4KVJ3</accession>
<dbReference type="AlphaFoldDB" id="A0A9X4KVJ3"/>
<dbReference type="Proteomes" id="UP001153404">
    <property type="component" value="Unassembled WGS sequence"/>
</dbReference>
<proteinExistence type="predicted"/>
<gene>
    <name evidence="1" type="ORF">OMP40_22920</name>
</gene>
<name>A0A9X4KVJ3_9BACL</name>
<comment type="caution">
    <text evidence="1">The sequence shown here is derived from an EMBL/GenBank/DDBJ whole genome shotgun (WGS) entry which is preliminary data.</text>
</comment>
<reference evidence="1" key="1">
    <citation type="submission" date="2022-10" db="EMBL/GenBank/DDBJ databases">
        <title>Comparative genomic analysis of Cohnella hashimotonis sp. nov., isolated from the International Space Station.</title>
        <authorList>
            <person name="Simpson A."/>
            <person name="Venkateswaran K."/>
        </authorList>
    </citation>
    <scope>NUCLEOTIDE SEQUENCE</scope>
    <source>
        <strain evidence="1">DSM 28161</strain>
    </source>
</reference>
<evidence type="ECO:0000313" key="1">
    <source>
        <dbReference type="EMBL" id="MDG0811905.1"/>
    </source>
</evidence>
<dbReference type="EMBL" id="JAPDIA010000007">
    <property type="protein sequence ID" value="MDG0811905.1"/>
    <property type="molecule type" value="Genomic_DNA"/>
</dbReference>
<organism evidence="1 2">
    <name type="scientific">Cohnella rhizosphaerae</name>
    <dbReference type="NCBI Taxonomy" id="1457232"/>
    <lineage>
        <taxon>Bacteria</taxon>
        <taxon>Bacillati</taxon>
        <taxon>Bacillota</taxon>
        <taxon>Bacilli</taxon>
        <taxon>Bacillales</taxon>
        <taxon>Paenibacillaceae</taxon>
        <taxon>Cohnella</taxon>
    </lineage>
</organism>
<keyword evidence="2" id="KW-1185">Reference proteome</keyword>
<sequence length="267" mass="30878">MLVGYAGAGPYPQCFEHQDEEALLRKGELKKRQFIRQCADYLEALRPTYFLPFAGQYTLGGKLWRLNRYRGVPELEDLEPLFASERSARGIESEMVLLNSREWFDLREGAASSPYRPISMADKLAYIERELSGRRYVYESDAPCPSDELLMELREAQRHMIGQMAMRGIRPRLHDWNVYLDVGDQDEVFHVPLTEGEVARIPIHDIAEPCLAVRLDARLLKRMLERKAHWNNAEIGSHLRFNRAPDVFDRPLFTALCYLHLPSSVKG</sequence>